<dbReference type="Proteomes" id="UP000429523">
    <property type="component" value="Unassembled WGS sequence"/>
</dbReference>
<accession>A0A6A3DMD8</accession>
<evidence type="ECO:0000313" key="2">
    <source>
        <dbReference type="Proteomes" id="UP000429523"/>
    </source>
</evidence>
<dbReference type="AlphaFoldDB" id="A0A6A3DMD8"/>
<organism evidence="1 2">
    <name type="scientific">Phytophthora fragariae</name>
    <dbReference type="NCBI Taxonomy" id="53985"/>
    <lineage>
        <taxon>Eukaryota</taxon>
        <taxon>Sar</taxon>
        <taxon>Stramenopiles</taxon>
        <taxon>Oomycota</taxon>
        <taxon>Peronosporomycetes</taxon>
        <taxon>Peronosporales</taxon>
        <taxon>Peronosporaceae</taxon>
        <taxon>Phytophthora</taxon>
    </lineage>
</organism>
<reference evidence="1 2" key="1">
    <citation type="submission" date="2018-08" db="EMBL/GenBank/DDBJ databases">
        <title>Genomic investigation of the strawberry pathogen Phytophthora fragariae indicates pathogenicity is determined by transcriptional variation in three key races.</title>
        <authorList>
            <person name="Adams T.M."/>
            <person name="Armitage A.D."/>
            <person name="Sobczyk M.K."/>
            <person name="Bates H.J."/>
            <person name="Dunwell J.M."/>
            <person name="Nellist C.F."/>
            <person name="Harrison R.J."/>
        </authorList>
    </citation>
    <scope>NUCLEOTIDE SEQUENCE [LARGE SCALE GENOMIC DNA]</scope>
    <source>
        <strain evidence="1 2">NOV-9</strain>
    </source>
</reference>
<protein>
    <submittedName>
        <fullName evidence="1">Uncharacterized protein</fullName>
    </submittedName>
</protein>
<comment type="caution">
    <text evidence="1">The sequence shown here is derived from an EMBL/GenBank/DDBJ whole genome shotgun (WGS) entry which is preliminary data.</text>
</comment>
<dbReference type="EMBL" id="QXGF01004890">
    <property type="protein sequence ID" value="KAE8919198.1"/>
    <property type="molecule type" value="Genomic_DNA"/>
</dbReference>
<gene>
    <name evidence="1" type="ORF">PF009_g30490</name>
</gene>
<name>A0A6A3DMD8_9STRA</name>
<proteinExistence type="predicted"/>
<sequence length="155" mass="17880">MPWRLRNFAGTRLMIAIDLSSPSPLVTTFYSTPEIWKFVTWVRPENANSLHATLAHTGSARSLDQTHTLWSCHLDRDFIQTITFPVFGNTIEITILNELRVCNPFSLLMVLKGISFQRFYIIDATMAFSNSKFDGWIRPSSHPGNLLAIWCKFWR</sequence>
<evidence type="ECO:0000313" key="1">
    <source>
        <dbReference type="EMBL" id="KAE8919198.1"/>
    </source>
</evidence>